<gene>
    <name evidence="1" type="ORF">J1TS3_35030</name>
</gene>
<keyword evidence="2" id="KW-1185">Reference proteome</keyword>
<name>A0ABQ4K9G5_9BACI</name>
<sequence length="82" mass="9036">METGIVLINKSYRIAKNELGVWFAGCRKILDSLIGTPLNIPISHGLKNNPKIYFLSNVSGGADTVSRFAFTGGSIKFIYTIW</sequence>
<proteinExistence type="predicted"/>
<evidence type="ECO:0000313" key="2">
    <source>
        <dbReference type="Proteomes" id="UP000680279"/>
    </source>
</evidence>
<reference evidence="1 2" key="1">
    <citation type="submission" date="2021-03" db="EMBL/GenBank/DDBJ databases">
        <title>Antimicrobial resistance genes in bacteria isolated from Japanese honey, and their potential for conferring macrolide and lincosamide resistance in the American foulbrood pathogen Paenibacillus larvae.</title>
        <authorList>
            <person name="Okamoto M."/>
            <person name="Kumagai M."/>
            <person name="Kanamori H."/>
            <person name="Takamatsu D."/>
        </authorList>
    </citation>
    <scope>NUCLEOTIDE SEQUENCE [LARGE SCALE GENOMIC DNA]</scope>
    <source>
        <strain evidence="1 2">J1TS3</strain>
    </source>
</reference>
<organism evidence="1 2">
    <name type="scientific">Siminovitchia fordii</name>
    <dbReference type="NCBI Taxonomy" id="254759"/>
    <lineage>
        <taxon>Bacteria</taxon>
        <taxon>Bacillati</taxon>
        <taxon>Bacillota</taxon>
        <taxon>Bacilli</taxon>
        <taxon>Bacillales</taxon>
        <taxon>Bacillaceae</taxon>
        <taxon>Siminovitchia</taxon>
    </lineage>
</organism>
<protein>
    <submittedName>
        <fullName evidence="1">Uncharacterized protein</fullName>
    </submittedName>
</protein>
<comment type="caution">
    <text evidence="1">The sequence shown here is derived from an EMBL/GenBank/DDBJ whole genome shotgun (WGS) entry which is preliminary data.</text>
</comment>
<dbReference type="EMBL" id="BOQT01000016">
    <property type="protein sequence ID" value="GIN22369.1"/>
    <property type="molecule type" value="Genomic_DNA"/>
</dbReference>
<evidence type="ECO:0000313" key="1">
    <source>
        <dbReference type="EMBL" id="GIN22369.1"/>
    </source>
</evidence>
<accession>A0ABQ4K9G5</accession>
<dbReference type="Proteomes" id="UP000680279">
    <property type="component" value="Unassembled WGS sequence"/>
</dbReference>